<dbReference type="PANTHER" id="PTHR24006:SF758">
    <property type="entry name" value="UBIQUITIN CARBOXYL-TERMINAL HYDROLASE 36"/>
    <property type="match status" value="1"/>
</dbReference>
<proteinExistence type="inferred from homology"/>
<dbReference type="PROSITE" id="PS00973">
    <property type="entry name" value="USP_2"/>
    <property type="match status" value="1"/>
</dbReference>
<dbReference type="GO" id="GO:0016579">
    <property type="term" value="P:protein deubiquitination"/>
    <property type="evidence" value="ECO:0007669"/>
    <property type="project" value="InterPro"/>
</dbReference>
<evidence type="ECO:0000313" key="10">
    <source>
        <dbReference type="Proteomes" id="UP000807342"/>
    </source>
</evidence>
<dbReference type="Gene3D" id="3.90.70.10">
    <property type="entry name" value="Cysteine proteinases"/>
    <property type="match status" value="1"/>
</dbReference>
<dbReference type="GO" id="GO:0005829">
    <property type="term" value="C:cytosol"/>
    <property type="evidence" value="ECO:0007669"/>
    <property type="project" value="TreeGrafter"/>
</dbReference>
<dbReference type="InterPro" id="IPR050164">
    <property type="entry name" value="Peptidase_C19"/>
</dbReference>
<evidence type="ECO:0000256" key="6">
    <source>
        <dbReference type="ARBA" id="ARBA00022801"/>
    </source>
</evidence>
<feature type="domain" description="USP" evidence="8">
    <location>
        <begin position="17"/>
        <end position="317"/>
    </location>
</feature>
<evidence type="ECO:0000256" key="7">
    <source>
        <dbReference type="ARBA" id="ARBA00022807"/>
    </source>
</evidence>
<dbReference type="InterPro" id="IPR038765">
    <property type="entry name" value="Papain-like_cys_pep_sf"/>
</dbReference>
<dbReference type="SUPFAM" id="SSF54001">
    <property type="entry name" value="Cysteine proteinases"/>
    <property type="match status" value="1"/>
</dbReference>
<evidence type="ECO:0000259" key="8">
    <source>
        <dbReference type="PROSITE" id="PS50235"/>
    </source>
</evidence>
<keyword evidence="10" id="KW-1185">Reference proteome</keyword>
<dbReference type="EC" id="3.4.19.12" evidence="3"/>
<evidence type="ECO:0000256" key="2">
    <source>
        <dbReference type="ARBA" id="ARBA00009085"/>
    </source>
</evidence>
<dbReference type="PANTHER" id="PTHR24006">
    <property type="entry name" value="UBIQUITIN CARBOXYL-TERMINAL HYDROLASE"/>
    <property type="match status" value="1"/>
</dbReference>
<comment type="caution">
    <text evidence="9">The sequence shown here is derived from an EMBL/GenBank/DDBJ whole genome shotgun (WGS) entry which is preliminary data.</text>
</comment>
<sequence length="344" mass="39166">MSLPNTPRKTYTCDRASGLYNTGNTCFLNSALQCLLHTPPLLRVVIAHGKDNKCRIGDKFCMLCAFRQVVVQAHKSSSPFAPSPVSSRLQTIAKHMRRGRQEDAHEFLRYAIDAMQKAYLHGVPSKLEPKLADTTWIHKIFGGKLRSRVSCQGCGHNSDTFDRILDLSLDIIKADSLKEALKSFISPDYLKGADKYKCEKCKKHVNAEKRFTIHEAPPVLTVHLKRFSPLGRKIGHHVTYDEHLNLQPYMSKDQFGPMYTLYGIICHAGSGPNSGHYYAYVKSRLGKWHEMNDEVVSGLSGPPVNKKMAYILRKRMIKAGVGGREEERVKRKRQWRVMPKKRRM</sequence>
<evidence type="ECO:0000313" key="9">
    <source>
        <dbReference type="EMBL" id="KAF9443321.1"/>
    </source>
</evidence>
<name>A0A9P5X4P1_9AGAR</name>
<gene>
    <name evidence="9" type="ORF">P691DRAFT_797478</name>
</gene>
<dbReference type="GO" id="GO:0006508">
    <property type="term" value="P:proteolysis"/>
    <property type="evidence" value="ECO:0007669"/>
    <property type="project" value="UniProtKB-KW"/>
</dbReference>
<evidence type="ECO:0000256" key="5">
    <source>
        <dbReference type="ARBA" id="ARBA00022786"/>
    </source>
</evidence>
<organism evidence="9 10">
    <name type="scientific">Macrolepiota fuliginosa MF-IS2</name>
    <dbReference type="NCBI Taxonomy" id="1400762"/>
    <lineage>
        <taxon>Eukaryota</taxon>
        <taxon>Fungi</taxon>
        <taxon>Dikarya</taxon>
        <taxon>Basidiomycota</taxon>
        <taxon>Agaricomycotina</taxon>
        <taxon>Agaricomycetes</taxon>
        <taxon>Agaricomycetidae</taxon>
        <taxon>Agaricales</taxon>
        <taxon>Agaricineae</taxon>
        <taxon>Agaricaceae</taxon>
        <taxon>Macrolepiota</taxon>
    </lineage>
</organism>
<dbReference type="OrthoDB" id="420187at2759"/>
<dbReference type="InterPro" id="IPR018200">
    <property type="entry name" value="USP_CS"/>
</dbReference>
<dbReference type="PROSITE" id="PS50235">
    <property type="entry name" value="USP_3"/>
    <property type="match status" value="1"/>
</dbReference>
<dbReference type="PROSITE" id="PS00972">
    <property type="entry name" value="USP_1"/>
    <property type="match status" value="1"/>
</dbReference>
<keyword evidence="5" id="KW-0833">Ubl conjugation pathway</keyword>
<dbReference type="Pfam" id="PF00443">
    <property type="entry name" value="UCH"/>
    <property type="match status" value="1"/>
</dbReference>
<evidence type="ECO:0000256" key="1">
    <source>
        <dbReference type="ARBA" id="ARBA00000707"/>
    </source>
</evidence>
<comment type="similarity">
    <text evidence="2">Belongs to the peptidase C19 family.</text>
</comment>
<keyword evidence="7" id="KW-0788">Thiol protease</keyword>
<dbReference type="EMBL" id="MU151489">
    <property type="protein sequence ID" value="KAF9443321.1"/>
    <property type="molecule type" value="Genomic_DNA"/>
</dbReference>
<comment type="catalytic activity">
    <reaction evidence="1">
        <text>Thiol-dependent hydrolysis of ester, thioester, amide, peptide and isopeptide bonds formed by the C-terminal Gly of ubiquitin (a 76-residue protein attached to proteins as an intracellular targeting signal).</text>
        <dbReference type="EC" id="3.4.19.12"/>
    </reaction>
</comment>
<dbReference type="AlphaFoldDB" id="A0A9P5X4P1"/>
<accession>A0A9P5X4P1</accession>
<reference evidence="9" key="1">
    <citation type="submission" date="2020-11" db="EMBL/GenBank/DDBJ databases">
        <authorList>
            <consortium name="DOE Joint Genome Institute"/>
            <person name="Ahrendt S."/>
            <person name="Riley R."/>
            <person name="Andreopoulos W."/>
            <person name="Labutti K."/>
            <person name="Pangilinan J."/>
            <person name="Ruiz-Duenas F.J."/>
            <person name="Barrasa J.M."/>
            <person name="Sanchez-Garcia M."/>
            <person name="Camarero S."/>
            <person name="Miyauchi S."/>
            <person name="Serrano A."/>
            <person name="Linde D."/>
            <person name="Babiker R."/>
            <person name="Drula E."/>
            <person name="Ayuso-Fernandez I."/>
            <person name="Pacheco R."/>
            <person name="Padilla G."/>
            <person name="Ferreira P."/>
            <person name="Barriuso J."/>
            <person name="Kellner H."/>
            <person name="Castanera R."/>
            <person name="Alfaro M."/>
            <person name="Ramirez L."/>
            <person name="Pisabarro A.G."/>
            <person name="Kuo A."/>
            <person name="Tritt A."/>
            <person name="Lipzen A."/>
            <person name="He G."/>
            <person name="Yan M."/>
            <person name="Ng V."/>
            <person name="Cullen D."/>
            <person name="Martin F."/>
            <person name="Rosso M.-N."/>
            <person name="Henrissat B."/>
            <person name="Hibbett D."/>
            <person name="Martinez A.T."/>
            <person name="Grigoriev I.V."/>
        </authorList>
    </citation>
    <scope>NUCLEOTIDE SEQUENCE</scope>
    <source>
        <strain evidence="9">MF-IS2</strain>
    </source>
</reference>
<keyword evidence="4" id="KW-0645">Protease</keyword>
<dbReference type="GO" id="GO:0004843">
    <property type="term" value="F:cysteine-type deubiquitinase activity"/>
    <property type="evidence" value="ECO:0007669"/>
    <property type="project" value="UniProtKB-EC"/>
</dbReference>
<evidence type="ECO:0000256" key="4">
    <source>
        <dbReference type="ARBA" id="ARBA00022670"/>
    </source>
</evidence>
<dbReference type="Proteomes" id="UP000807342">
    <property type="component" value="Unassembled WGS sequence"/>
</dbReference>
<dbReference type="GO" id="GO:0005634">
    <property type="term" value="C:nucleus"/>
    <property type="evidence" value="ECO:0007669"/>
    <property type="project" value="TreeGrafter"/>
</dbReference>
<protein>
    <recommendedName>
        <fullName evidence="3">ubiquitinyl hydrolase 1</fullName>
        <ecNumber evidence="3">3.4.19.12</ecNumber>
    </recommendedName>
</protein>
<keyword evidence="6" id="KW-0378">Hydrolase</keyword>
<dbReference type="InterPro" id="IPR001394">
    <property type="entry name" value="Peptidase_C19_UCH"/>
</dbReference>
<dbReference type="InterPro" id="IPR028889">
    <property type="entry name" value="USP"/>
</dbReference>
<dbReference type="FunFam" id="3.90.70.10:FF:000119">
    <property type="entry name" value="Ubiquitin specific peptidase 36"/>
    <property type="match status" value="1"/>
</dbReference>
<evidence type="ECO:0000256" key="3">
    <source>
        <dbReference type="ARBA" id="ARBA00012759"/>
    </source>
</evidence>